<dbReference type="Pfam" id="PF01400">
    <property type="entry name" value="Astacin"/>
    <property type="match status" value="1"/>
</dbReference>
<dbReference type="RefSeq" id="XP_065674702.1">
    <property type="nucleotide sequence ID" value="XM_065818630.1"/>
</dbReference>
<name>A0ABM4DJL1_HYDVU</name>
<dbReference type="PANTHER" id="PTHR10127:SF780">
    <property type="entry name" value="METALLOENDOPEPTIDASE"/>
    <property type="match status" value="1"/>
</dbReference>
<dbReference type="PANTHER" id="PTHR10127">
    <property type="entry name" value="DISCOIDIN, CUB, EGF, LAMININ , AND ZINC METALLOPROTEASE DOMAIN CONTAINING"/>
    <property type="match status" value="1"/>
</dbReference>
<keyword evidence="2 6" id="KW-0479">Metal-binding</keyword>
<feature type="active site" evidence="6">
    <location>
        <position position="140"/>
    </location>
</feature>
<keyword evidence="3 6" id="KW-0378">Hydrolase</keyword>
<accession>A0ABM4DJL1</accession>
<evidence type="ECO:0000256" key="5">
    <source>
        <dbReference type="ARBA" id="ARBA00023049"/>
    </source>
</evidence>
<feature type="domain" description="Peptidase M12A" evidence="8">
    <location>
        <begin position="49"/>
        <end position="245"/>
    </location>
</feature>
<proteinExistence type="predicted"/>
<keyword evidence="5 6" id="KW-0482">Metalloprotease</keyword>
<comment type="cofactor">
    <cofactor evidence="6 7">
        <name>Zn(2+)</name>
        <dbReference type="ChEBI" id="CHEBI:29105"/>
    </cofactor>
    <text evidence="6 7">Binds 1 zinc ion per subunit.</text>
</comment>
<dbReference type="Proteomes" id="UP001652625">
    <property type="component" value="Chromosome 15"/>
</dbReference>
<evidence type="ECO:0000259" key="8">
    <source>
        <dbReference type="PROSITE" id="PS51864"/>
    </source>
</evidence>
<dbReference type="GeneID" id="100199600"/>
<evidence type="ECO:0000313" key="9">
    <source>
        <dbReference type="Proteomes" id="UP001652625"/>
    </source>
</evidence>
<evidence type="ECO:0000256" key="6">
    <source>
        <dbReference type="PROSITE-ProRule" id="PRU01211"/>
    </source>
</evidence>
<feature type="binding site" evidence="6">
    <location>
        <position position="149"/>
    </location>
    <ligand>
        <name>Zn(2+)</name>
        <dbReference type="ChEBI" id="CHEBI:29105"/>
        <note>catalytic</note>
    </ligand>
</feature>
<feature type="binding site" evidence="6">
    <location>
        <position position="139"/>
    </location>
    <ligand>
        <name>Zn(2+)</name>
        <dbReference type="ChEBI" id="CHEBI:29105"/>
        <note>catalytic</note>
    </ligand>
</feature>
<evidence type="ECO:0000256" key="4">
    <source>
        <dbReference type="ARBA" id="ARBA00022833"/>
    </source>
</evidence>
<dbReference type="PRINTS" id="PR00480">
    <property type="entry name" value="ASTACIN"/>
</dbReference>
<dbReference type="InterPro" id="IPR024079">
    <property type="entry name" value="MetalloPept_cat_dom_sf"/>
</dbReference>
<evidence type="ECO:0000256" key="3">
    <source>
        <dbReference type="ARBA" id="ARBA00022801"/>
    </source>
</evidence>
<organism evidence="9 10">
    <name type="scientific">Hydra vulgaris</name>
    <name type="common">Hydra</name>
    <name type="synonym">Hydra attenuata</name>
    <dbReference type="NCBI Taxonomy" id="6087"/>
    <lineage>
        <taxon>Eukaryota</taxon>
        <taxon>Metazoa</taxon>
        <taxon>Cnidaria</taxon>
        <taxon>Hydrozoa</taxon>
        <taxon>Hydroidolina</taxon>
        <taxon>Anthoathecata</taxon>
        <taxon>Aplanulata</taxon>
        <taxon>Hydridae</taxon>
        <taxon>Hydra</taxon>
    </lineage>
</organism>
<gene>
    <name evidence="10" type="primary">LOC100199600</name>
</gene>
<dbReference type="InterPro" id="IPR001506">
    <property type="entry name" value="Peptidase_M12A"/>
</dbReference>
<reference evidence="10" key="1">
    <citation type="submission" date="2025-08" db="UniProtKB">
        <authorList>
            <consortium name="RefSeq"/>
        </authorList>
    </citation>
    <scope>IDENTIFICATION</scope>
</reference>
<comment type="caution">
    <text evidence="6">Lacks conserved residue(s) required for the propagation of feature annotation.</text>
</comment>
<dbReference type="CDD" id="cd04280">
    <property type="entry name" value="ZnMc_astacin_like"/>
    <property type="match status" value="1"/>
</dbReference>
<evidence type="ECO:0000256" key="7">
    <source>
        <dbReference type="RuleBase" id="RU361183"/>
    </source>
</evidence>
<dbReference type="SMART" id="SM00235">
    <property type="entry name" value="ZnMc"/>
    <property type="match status" value="1"/>
</dbReference>
<feature type="chain" id="PRO_5044992283" description="Metalloendopeptidase" evidence="7">
    <location>
        <begin position="20"/>
        <end position="302"/>
    </location>
</feature>
<feature type="binding site" evidence="6">
    <location>
        <position position="143"/>
    </location>
    <ligand>
        <name>Zn(2+)</name>
        <dbReference type="ChEBI" id="CHEBI:29105"/>
        <note>catalytic</note>
    </ligand>
</feature>
<dbReference type="EC" id="3.4.24.-" evidence="7"/>
<keyword evidence="1 6" id="KW-0645">Protease</keyword>
<keyword evidence="4 6" id="KW-0862">Zinc</keyword>
<feature type="signal peptide" evidence="7">
    <location>
        <begin position="1"/>
        <end position="19"/>
    </location>
</feature>
<dbReference type="SUPFAM" id="SSF55486">
    <property type="entry name" value="Metalloproteases ('zincins'), catalytic domain"/>
    <property type="match status" value="1"/>
</dbReference>
<keyword evidence="7" id="KW-0732">Signal</keyword>
<sequence length="302" mass="34400">MMSLFTVHIFLTLLALSAGGGKQRETPGLYQGDIQLTPEQWESLQSNNSPFGSIKNRRWPNAKIPYTIESSIGENGKQAIKEAIDDYHRFTCLKFTPWNGEKNYISFFYGKGCDSPVGMWDKNRISLGEGCLTKGTALHEIGHSLGLEHEQSRPDRDRYVNIHYENIEDDWVFAFNISKNVDSLGTEYDLYSMMHYSSNSFAKVWNKKTITTKDPSKQKLIDNFGRIFGLSGTDVKQINKMYSCGEKIPSTLKPTTCTKDNDWSCQFWTNQGYCLSGDLFQRARMHEMCCKSCKDKCGKCGL</sequence>
<dbReference type="Gene3D" id="3.40.390.10">
    <property type="entry name" value="Collagenase (Catalytic Domain)"/>
    <property type="match status" value="1"/>
</dbReference>
<dbReference type="InterPro" id="IPR006026">
    <property type="entry name" value="Peptidase_Metallo"/>
</dbReference>
<dbReference type="PROSITE" id="PS51864">
    <property type="entry name" value="ASTACIN"/>
    <property type="match status" value="1"/>
</dbReference>
<evidence type="ECO:0000256" key="1">
    <source>
        <dbReference type="ARBA" id="ARBA00022670"/>
    </source>
</evidence>
<evidence type="ECO:0000256" key="2">
    <source>
        <dbReference type="ARBA" id="ARBA00022723"/>
    </source>
</evidence>
<dbReference type="InterPro" id="IPR034035">
    <property type="entry name" value="Astacin-like_dom"/>
</dbReference>
<keyword evidence="9" id="KW-1185">Reference proteome</keyword>
<evidence type="ECO:0000313" key="10">
    <source>
        <dbReference type="RefSeq" id="XP_065674702.1"/>
    </source>
</evidence>
<protein>
    <recommendedName>
        <fullName evidence="7">Metalloendopeptidase</fullName>
        <ecNumber evidence="7">3.4.24.-</ecNumber>
    </recommendedName>
</protein>